<organism evidence="2 3">
    <name type="scientific">Exocentrus adspersus</name>
    <dbReference type="NCBI Taxonomy" id="1586481"/>
    <lineage>
        <taxon>Eukaryota</taxon>
        <taxon>Metazoa</taxon>
        <taxon>Ecdysozoa</taxon>
        <taxon>Arthropoda</taxon>
        <taxon>Hexapoda</taxon>
        <taxon>Insecta</taxon>
        <taxon>Pterygota</taxon>
        <taxon>Neoptera</taxon>
        <taxon>Endopterygota</taxon>
        <taxon>Coleoptera</taxon>
        <taxon>Polyphaga</taxon>
        <taxon>Cucujiformia</taxon>
        <taxon>Chrysomeloidea</taxon>
        <taxon>Cerambycidae</taxon>
        <taxon>Lamiinae</taxon>
        <taxon>Acanthocinini</taxon>
        <taxon>Exocentrus</taxon>
    </lineage>
</organism>
<comment type="caution">
    <text evidence="2">The sequence shown here is derived from an EMBL/GenBank/DDBJ whole genome shotgun (WGS) entry which is preliminary data.</text>
</comment>
<reference evidence="2 3" key="1">
    <citation type="journal article" date="2023" name="Insect Mol. Biol.">
        <title>Genome sequencing provides insights into the evolution of gene families encoding plant cell wall-degrading enzymes in longhorned beetles.</title>
        <authorList>
            <person name="Shin N.R."/>
            <person name="Okamura Y."/>
            <person name="Kirsch R."/>
            <person name="Pauchet Y."/>
        </authorList>
    </citation>
    <scope>NUCLEOTIDE SEQUENCE [LARGE SCALE GENOMIC DNA]</scope>
    <source>
        <strain evidence="2">EAD_L_NR</strain>
    </source>
</reference>
<dbReference type="PANTHER" id="PTHR38681">
    <property type="entry name" value="RETROVIRUS-RELATED POL POLYPROTEIN FROM TRANSPOSON 412-LIKE PROTEIN-RELATED"/>
    <property type="match status" value="1"/>
</dbReference>
<sequence length="111" mass="12838">MKSCRQLLDLAVTDQVFVRRDNTKQPLQQPYEGPYKVLRRNERTFVLHINGRDVTVSIHRLKPAYTITEEPTTVTHQENTSVVHTGGTTDVPKTRSGRRVRFPDRFQSGFN</sequence>
<proteinExistence type="predicted"/>
<name>A0AAV8VIB2_9CUCU</name>
<keyword evidence="3" id="KW-1185">Reference proteome</keyword>
<dbReference type="PANTHER" id="PTHR38681:SF1">
    <property type="entry name" value="RETROVIRUS-RELATED POL POLYPROTEIN FROM TRANSPOSON 412-LIKE PROTEIN"/>
    <property type="match status" value="1"/>
</dbReference>
<dbReference type="AlphaFoldDB" id="A0AAV8VIB2"/>
<feature type="compositionally biased region" description="Polar residues" evidence="1">
    <location>
        <begin position="77"/>
        <end position="88"/>
    </location>
</feature>
<protein>
    <submittedName>
        <fullName evidence="2">Uncharacterized protein</fullName>
    </submittedName>
</protein>
<feature type="region of interest" description="Disordered" evidence="1">
    <location>
        <begin position="77"/>
        <end position="96"/>
    </location>
</feature>
<gene>
    <name evidence="2" type="ORF">NQ315_012017</name>
</gene>
<evidence type="ECO:0000256" key="1">
    <source>
        <dbReference type="SAM" id="MobiDB-lite"/>
    </source>
</evidence>
<dbReference type="EMBL" id="JANEYG010000082">
    <property type="protein sequence ID" value="KAJ8913994.1"/>
    <property type="molecule type" value="Genomic_DNA"/>
</dbReference>
<evidence type="ECO:0000313" key="3">
    <source>
        <dbReference type="Proteomes" id="UP001159042"/>
    </source>
</evidence>
<accession>A0AAV8VIB2</accession>
<evidence type="ECO:0000313" key="2">
    <source>
        <dbReference type="EMBL" id="KAJ8913994.1"/>
    </source>
</evidence>
<dbReference type="Proteomes" id="UP001159042">
    <property type="component" value="Unassembled WGS sequence"/>
</dbReference>